<reference evidence="3 4" key="1">
    <citation type="submission" date="2020-07" db="EMBL/GenBank/DDBJ databases">
        <title>Sequencing the genomes of 1000 actinobacteria strains.</title>
        <authorList>
            <person name="Klenk H.-P."/>
        </authorList>
    </citation>
    <scope>NUCLEOTIDE SEQUENCE [LARGE SCALE GENOMIC DNA]</scope>
    <source>
        <strain evidence="3 4">DSM 103833</strain>
    </source>
</reference>
<dbReference type="AlphaFoldDB" id="A0A853C068"/>
<keyword evidence="2" id="KW-0812">Transmembrane</keyword>
<evidence type="ECO:0000313" key="3">
    <source>
        <dbReference type="EMBL" id="NYJ00426.1"/>
    </source>
</evidence>
<feature type="transmembrane region" description="Helical" evidence="2">
    <location>
        <begin position="20"/>
        <end position="40"/>
    </location>
</feature>
<organism evidence="3 4">
    <name type="scientific">Nocardioides thalensis</name>
    <dbReference type="NCBI Taxonomy" id="1914755"/>
    <lineage>
        <taxon>Bacteria</taxon>
        <taxon>Bacillati</taxon>
        <taxon>Actinomycetota</taxon>
        <taxon>Actinomycetes</taxon>
        <taxon>Propionibacteriales</taxon>
        <taxon>Nocardioidaceae</taxon>
        <taxon>Nocardioides</taxon>
    </lineage>
</organism>
<keyword evidence="2" id="KW-1133">Transmembrane helix</keyword>
<comment type="caution">
    <text evidence="3">The sequence shown here is derived from an EMBL/GenBank/DDBJ whole genome shotgun (WGS) entry which is preliminary data.</text>
</comment>
<keyword evidence="2" id="KW-0472">Membrane</keyword>
<gene>
    <name evidence="3" type="ORF">HNR19_001124</name>
</gene>
<evidence type="ECO:0000256" key="2">
    <source>
        <dbReference type="SAM" id="Phobius"/>
    </source>
</evidence>
<name>A0A853C068_9ACTN</name>
<evidence type="ECO:0000256" key="1">
    <source>
        <dbReference type="SAM" id="MobiDB-lite"/>
    </source>
</evidence>
<dbReference type="Proteomes" id="UP000530424">
    <property type="component" value="Unassembled WGS sequence"/>
</dbReference>
<accession>A0A853C068</accession>
<dbReference type="RefSeq" id="WP_179667015.1">
    <property type="nucleotide sequence ID" value="NZ_JACCFP010000001.1"/>
</dbReference>
<sequence>MNEFLDNIREFAADNTGWLLLAAAIVVALVVVALVVTAAMKKKRDLDRQHAQAIRTDAARNTSRLDAKDADVRRLEAEAEQAQAEADRLGAVAKEQRDRLDRERLAQAARLEEADRLDRGRRYEGAHR</sequence>
<protein>
    <submittedName>
        <fullName evidence="3">Uncharacterized protein YlxW (UPF0749 family)</fullName>
    </submittedName>
</protein>
<dbReference type="EMBL" id="JACCFP010000001">
    <property type="protein sequence ID" value="NYJ00426.1"/>
    <property type="molecule type" value="Genomic_DNA"/>
</dbReference>
<evidence type="ECO:0000313" key="4">
    <source>
        <dbReference type="Proteomes" id="UP000530424"/>
    </source>
</evidence>
<feature type="region of interest" description="Disordered" evidence="1">
    <location>
        <begin position="76"/>
        <end position="97"/>
    </location>
</feature>
<keyword evidence="4" id="KW-1185">Reference proteome</keyword>
<proteinExistence type="predicted"/>